<dbReference type="InterPro" id="IPR029063">
    <property type="entry name" value="SAM-dependent_MTases_sf"/>
</dbReference>
<dbReference type="EMBL" id="JACCBU010000001">
    <property type="protein sequence ID" value="NYE72231.1"/>
    <property type="molecule type" value="Genomic_DNA"/>
</dbReference>
<evidence type="ECO:0000256" key="3">
    <source>
        <dbReference type="ARBA" id="ARBA00022603"/>
    </source>
</evidence>
<evidence type="ECO:0000313" key="7">
    <source>
        <dbReference type="EMBL" id="NYE72231.1"/>
    </source>
</evidence>
<comment type="caution">
    <text evidence="7">The sequence shown here is derived from an EMBL/GenBank/DDBJ whole genome shotgun (WGS) entry which is preliminary data.</text>
</comment>
<dbReference type="HAMAP" id="MF_00074">
    <property type="entry name" value="16SrRNA_methyltr_G"/>
    <property type="match status" value="1"/>
</dbReference>
<name>A0A7Y9I948_9ACTN</name>
<proteinExistence type="inferred from homology"/>
<evidence type="ECO:0000256" key="4">
    <source>
        <dbReference type="ARBA" id="ARBA00022679"/>
    </source>
</evidence>
<keyword evidence="5 6" id="KW-0949">S-adenosyl-L-methionine</keyword>
<gene>
    <name evidence="6" type="primary">rsmG</name>
    <name evidence="7" type="ORF">BKA15_003560</name>
</gene>
<feature type="binding site" evidence="6">
    <location>
        <position position="44"/>
    </location>
    <ligand>
        <name>S-adenosyl-L-methionine</name>
        <dbReference type="ChEBI" id="CHEBI:59789"/>
    </ligand>
</feature>
<protein>
    <recommendedName>
        <fullName evidence="6">Ribosomal RNA small subunit methyltransferase G</fullName>
        <ecNumber evidence="6">2.1.1.-</ecNumber>
    </recommendedName>
    <alternativeName>
        <fullName evidence="6">16S rRNA 7-methylguanosine methyltransferase</fullName>
        <shortName evidence="6">16S rRNA m7G methyltransferase</shortName>
    </alternativeName>
</protein>
<keyword evidence="3 6" id="KW-0489">Methyltransferase</keyword>
<dbReference type="NCBIfam" id="TIGR00138">
    <property type="entry name" value="rsmG_gidB"/>
    <property type="match status" value="1"/>
</dbReference>
<dbReference type="GO" id="GO:0005829">
    <property type="term" value="C:cytosol"/>
    <property type="evidence" value="ECO:0007669"/>
    <property type="project" value="TreeGrafter"/>
</dbReference>
<evidence type="ECO:0000313" key="8">
    <source>
        <dbReference type="Proteomes" id="UP000569914"/>
    </source>
</evidence>
<comment type="subcellular location">
    <subcellularLocation>
        <location evidence="6">Cytoplasm</location>
    </subcellularLocation>
</comment>
<sequence length="182" mass="19320">MIDRGIAWGLLGPREAEAVWPRHILNSAAVRELVPEGTTVVDVGSGAGLPGIPLALSRSDLEVVLLEPLLRRVTFLQGVIDELGLAPRVTVCRGRAEEHGVRYGAVLSRAVAPLARLIGWCAPLRSDDGQLLAMKGSSADREITEARPVLAEHDLTAQVITVGGDAAGATATVVRMVPRQMR</sequence>
<organism evidence="7 8">
    <name type="scientific">Microlunatus parietis</name>
    <dbReference type="NCBI Taxonomy" id="682979"/>
    <lineage>
        <taxon>Bacteria</taxon>
        <taxon>Bacillati</taxon>
        <taxon>Actinomycetota</taxon>
        <taxon>Actinomycetes</taxon>
        <taxon>Propionibacteriales</taxon>
        <taxon>Propionibacteriaceae</taxon>
        <taxon>Microlunatus</taxon>
    </lineage>
</organism>
<dbReference type="PANTHER" id="PTHR31760">
    <property type="entry name" value="S-ADENOSYL-L-METHIONINE-DEPENDENT METHYLTRANSFERASES SUPERFAMILY PROTEIN"/>
    <property type="match status" value="1"/>
</dbReference>
<dbReference type="PANTHER" id="PTHR31760:SF0">
    <property type="entry name" value="S-ADENOSYL-L-METHIONINE-DEPENDENT METHYLTRANSFERASES SUPERFAMILY PROTEIN"/>
    <property type="match status" value="1"/>
</dbReference>
<dbReference type="AlphaFoldDB" id="A0A7Y9I948"/>
<evidence type="ECO:0000256" key="1">
    <source>
        <dbReference type="ARBA" id="ARBA00022490"/>
    </source>
</evidence>
<keyword evidence="8" id="KW-1185">Reference proteome</keyword>
<evidence type="ECO:0000256" key="6">
    <source>
        <dbReference type="HAMAP-Rule" id="MF_00074"/>
    </source>
</evidence>
<accession>A0A7Y9I948</accession>
<comment type="similarity">
    <text evidence="6">Belongs to the methyltransferase superfamily. RNA methyltransferase RsmG family.</text>
</comment>
<dbReference type="Gene3D" id="3.40.50.150">
    <property type="entry name" value="Vaccinia Virus protein VP39"/>
    <property type="match status" value="1"/>
</dbReference>
<dbReference type="InterPro" id="IPR003682">
    <property type="entry name" value="rRNA_ssu_MeTfrase_G"/>
</dbReference>
<evidence type="ECO:0000256" key="5">
    <source>
        <dbReference type="ARBA" id="ARBA00022691"/>
    </source>
</evidence>
<dbReference type="Proteomes" id="UP000569914">
    <property type="component" value="Unassembled WGS sequence"/>
</dbReference>
<feature type="binding site" evidence="6">
    <location>
        <position position="109"/>
    </location>
    <ligand>
        <name>S-adenosyl-L-methionine</name>
        <dbReference type="ChEBI" id="CHEBI:59789"/>
    </ligand>
</feature>
<dbReference type="Pfam" id="PF02527">
    <property type="entry name" value="GidB"/>
    <property type="match status" value="1"/>
</dbReference>
<evidence type="ECO:0000256" key="2">
    <source>
        <dbReference type="ARBA" id="ARBA00022552"/>
    </source>
</evidence>
<feature type="binding site" evidence="6">
    <location>
        <begin position="96"/>
        <end position="97"/>
    </location>
    <ligand>
        <name>S-adenosyl-L-methionine</name>
        <dbReference type="ChEBI" id="CHEBI:59789"/>
    </ligand>
</feature>
<dbReference type="EC" id="2.1.1.-" evidence="6"/>
<keyword evidence="4 6" id="KW-0808">Transferase</keyword>
<keyword evidence="2 6" id="KW-0698">rRNA processing</keyword>
<comment type="caution">
    <text evidence="6">Lacks conserved residue(s) required for the propagation of feature annotation.</text>
</comment>
<feature type="binding site" evidence="6">
    <location>
        <position position="49"/>
    </location>
    <ligand>
        <name>S-adenosyl-L-methionine</name>
        <dbReference type="ChEBI" id="CHEBI:59789"/>
    </ligand>
</feature>
<dbReference type="SUPFAM" id="SSF53335">
    <property type="entry name" value="S-adenosyl-L-methionine-dependent methyltransferases"/>
    <property type="match status" value="1"/>
</dbReference>
<reference evidence="7 8" key="1">
    <citation type="submission" date="2020-07" db="EMBL/GenBank/DDBJ databases">
        <title>Sequencing the genomes of 1000 actinobacteria strains.</title>
        <authorList>
            <person name="Klenk H.-P."/>
        </authorList>
    </citation>
    <scope>NUCLEOTIDE SEQUENCE [LARGE SCALE GENOMIC DNA]</scope>
    <source>
        <strain evidence="7 8">DSM 22083</strain>
    </source>
</reference>
<dbReference type="GO" id="GO:0070043">
    <property type="term" value="F:rRNA (guanine-N7-)-methyltransferase activity"/>
    <property type="evidence" value="ECO:0007669"/>
    <property type="project" value="UniProtKB-UniRule"/>
</dbReference>
<comment type="function">
    <text evidence="6">Specifically methylates the N7 position of a guanine in 16S rRNA.</text>
</comment>
<keyword evidence="1 6" id="KW-0963">Cytoplasm</keyword>